<keyword evidence="3" id="KW-1185">Reference proteome</keyword>
<keyword evidence="1" id="KW-0472">Membrane</keyword>
<dbReference type="OrthoDB" id="5372181at2"/>
<dbReference type="KEGG" id="thig:FE785_00080"/>
<dbReference type="Proteomes" id="UP000304864">
    <property type="component" value="Chromosome"/>
</dbReference>
<organism evidence="2 3">
    <name type="scientific">Thiomicrorhabdus sediminis</name>
    <dbReference type="NCBI Taxonomy" id="2580412"/>
    <lineage>
        <taxon>Bacteria</taxon>
        <taxon>Pseudomonadati</taxon>
        <taxon>Pseudomonadota</taxon>
        <taxon>Gammaproteobacteria</taxon>
        <taxon>Thiotrichales</taxon>
        <taxon>Piscirickettsiaceae</taxon>
        <taxon>Thiomicrorhabdus</taxon>
    </lineage>
</organism>
<dbReference type="RefSeq" id="WP_138563196.1">
    <property type="nucleotide sequence ID" value="NZ_CP040602.1"/>
</dbReference>
<evidence type="ECO:0008006" key="4">
    <source>
        <dbReference type="Google" id="ProtNLM"/>
    </source>
</evidence>
<keyword evidence="1" id="KW-0812">Transmembrane</keyword>
<name>A0A4P9K2V2_9GAMM</name>
<sequence>MTLHIRSFYGVAIAVLVLSLIASLTHFKYEQLVSEFEDQQAKKLLTISKHFEYRVAERELILNIASEQIIKNYLLERPEAISALLDKNLAMRPDLAGFLVTTASGSYIASSSNVTKEGTPNLLRHPKTKEGFQRALETDKMAIGKNYYFKPLNTWVAPFRKAIRIDGKVIAMISTGMNIRNIRNEIDVTLADQTVTSIVSDHGYYRIFSSNDDQVSFEKLYSEPVAKTTINEITDHFQQRYHYNLQGIKENLAKTPLTALAHNGFGNHVLISLMYEPKYAYWVTVETPYHRDLFKTV</sequence>
<dbReference type="AlphaFoldDB" id="A0A4P9K2V2"/>
<dbReference type="Gene3D" id="3.30.450.20">
    <property type="entry name" value="PAS domain"/>
    <property type="match status" value="1"/>
</dbReference>
<evidence type="ECO:0000256" key="1">
    <source>
        <dbReference type="SAM" id="Phobius"/>
    </source>
</evidence>
<keyword evidence="1" id="KW-1133">Transmembrane helix</keyword>
<gene>
    <name evidence="2" type="ORF">FE785_00080</name>
</gene>
<accession>A0A4P9K2V2</accession>
<feature type="transmembrane region" description="Helical" evidence="1">
    <location>
        <begin position="7"/>
        <end position="27"/>
    </location>
</feature>
<evidence type="ECO:0000313" key="3">
    <source>
        <dbReference type="Proteomes" id="UP000304864"/>
    </source>
</evidence>
<protein>
    <recommendedName>
        <fullName evidence="4">Cache domain-containing protein</fullName>
    </recommendedName>
</protein>
<proteinExistence type="predicted"/>
<dbReference type="EMBL" id="CP040602">
    <property type="protein sequence ID" value="QCU89135.1"/>
    <property type="molecule type" value="Genomic_DNA"/>
</dbReference>
<dbReference type="CDD" id="cd18773">
    <property type="entry name" value="PDC1_HK_sensor"/>
    <property type="match status" value="1"/>
</dbReference>
<reference evidence="2 3" key="1">
    <citation type="submission" date="2019-05" db="EMBL/GenBank/DDBJ databases">
        <title>Thiomicrorhabdus sediminis sp. nov, a novel sulfur-oxidizing bacterium isolated from coastal sediment.</title>
        <authorList>
            <person name="Liu X."/>
        </authorList>
    </citation>
    <scope>NUCLEOTIDE SEQUENCE [LARGE SCALE GENOMIC DNA]</scope>
    <source>
        <strain evidence="2 3">G1</strain>
    </source>
</reference>
<evidence type="ECO:0000313" key="2">
    <source>
        <dbReference type="EMBL" id="QCU89135.1"/>
    </source>
</evidence>